<gene>
    <name evidence="2" type="ORF">GCM10007962_09140</name>
</gene>
<proteinExistence type="predicted"/>
<organism evidence="2 3">
    <name type="scientific">Yeosuana aromativorans</name>
    <dbReference type="NCBI Taxonomy" id="288019"/>
    <lineage>
        <taxon>Bacteria</taxon>
        <taxon>Pseudomonadati</taxon>
        <taxon>Bacteroidota</taxon>
        <taxon>Flavobacteriia</taxon>
        <taxon>Flavobacteriales</taxon>
        <taxon>Flavobacteriaceae</taxon>
        <taxon>Yeosuana</taxon>
    </lineage>
</organism>
<evidence type="ECO:0000313" key="3">
    <source>
        <dbReference type="Proteomes" id="UP000612329"/>
    </source>
</evidence>
<dbReference type="EMBL" id="BMNR01000002">
    <property type="protein sequence ID" value="GGK17071.1"/>
    <property type="molecule type" value="Genomic_DNA"/>
</dbReference>
<dbReference type="Proteomes" id="UP000612329">
    <property type="component" value="Unassembled WGS sequence"/>
</dbReference>
<reference evidence="2" key="2">
    <citation type="submission" date="2020-09" db="EMBL/GenBank/DDBJ databases">
        <authorList>
            <person name="Sun Q."/>
            <person name="Ohkuma M."/>
        </authorList>
    </citation>
    <scope>NUCLEOTIDE SEQUENCE</scope>
    <source>
        <strain evidence="2">JCM 12862</strain>
    </source>
</reference>
<feature type="domain" description="3-keto-alpha-glucoside-1,2-lyase/3-keto-2-hydroxy-glucal hydratase" evidence="1">
    <location>
        <begin position="25"/>
        <end position="220"/>
    </location>
</feature>
<evidence type="ECO:0000313" key="2">
    <source>
        <dbReference type="EMBL" id="GGK17071.1"/>
    </source>
</evidence>
<keyword evidence="3" id="KW-1185">Reference proteome</keyword>
<dbReference type="GO" id="GO:0016787">
    <property type="term" value="F:hydrolase activity"/>
    <property type="evidence" value="ECO:0007669"/>
    <property type="project" value="InterPro"/>
</dbReference>
<evidence type="ECO:0000259" key="1">
    <source>
        <dbReference type="Pfam" id="PF06439"/>
    </source>
</evidence>
<protein>
    <recommendedName>
        <fullName evidence="1">3-keto-alpha-glucoside-1,2-lyase/3-keto-2-hydroxy-glucal hydratase domain-containing protein</fullName>
    </recommendedName>
</protein>
<dbReference type="InterPro" id="IPR010496">
    <property type="entry name" value="AL/BT2_dom"/>
</dbReference>
<accession>A0A8J3BF85</accession>
<reference evidence="2" key="1">
    <citation type="journal article" date="2014" name="Int. J. Syst. Evol. Microbiol.">
        <title>Complete genome sequence of Corynebacterium casei LMG S-19264T (=DSM 44701T), isolated from a smear-ripened cheese.</title>
        <authorList>
            <consortium name="US DOE Joint Genome Institute (JGI-PGF)"/>
            <person name="Walter F."/>
            <person name="Albersmeier A."/>
            <person name="Kalinowski J."/>
            <person name="Ruckert C."/>
        </authorList>
    </citation>
    <scope>NUCLEOTIDE SEQUENCE</scope>
    <source>
        <strain evidence="2">JCM 12862</strain>
    </source>
</reference>
<comment type="caution">
    <text evidence="2">The sequence shown here is derived from an EMBL/GenBank/DDBJ whole genome shotgun (WGS) entry which is preliminary data.</text>
</comment>
<sequence length="224" mass="25557">MNFPLKMMVCIFLILPQLIEAQSTINLFNKKNLDGWYAYQVESGKHKHASDLFNVEHHIIRLYGKNAGYLMSEQSFSNFKLTVTFRWNIDPSVIRKSDKKNSGVMYLVPFEAPDMLWPKGIQFQIKEGATGDFILLQDTTLKINGTRTEPGRSVVSKRFEDASKPIGKWNTMVVTVSNGIVTQELNGKLVNKGVEPSITEGRILLQYEGYPIDFKKVVVRRLKP</sequence>
<name>A0A8J3BF85_9FLAO</name>
<dbReference type="Gene3D" id="2.60.120.560">
    <property type="entry name" value="Exo-inulinase, domain 1"/>
    <property type="match status" value="1"/>
</dbReference>
<dbReference type="Pfam" id="PF06439">
    <property type="entry name" value="3keto-disac_hyd"/>
    <property type="match status" value="1"/>
</dbReference>
<dbReference type="AlphaFoldDB" id="A0A8J3BF85"/>